<keyword evidence="2" id="KW-1185">Reference proteome</keyword>
<name>A0AAV4CE86_9GAST</name>
<sequence length="157" mass="18344">MPKIIIIKNEYDEEAVAEVENKDDDDDECEDDIAALFYKTLSTAFVFNMRLRNGKLKFNPPPRDGQPEAGCYVPLMRPLRLQRELKGLDILNPRGNIKNHLRRPEVIPQNYILTCTAAVRQKLIEVAAVRGRMRQQIRRGQRLERQAEQNARRFRPM</sequence>
<dbReference type="EMBL" id="BLXT01006161">
    <property type="protein sequence ID" value="GFO29522.1"/>
    <property type="molecule type" value="Genomic_DNA"/>
</dbReference>
<evidence type="ECO:0000313" key="1">
    <source>
        <dbReference type="EMBL" id="GFO29522.1"/>
    </source>
</evidence>
<dbReference type="AlphaFoldDB" id="A0AAV4CE86"/>
<dbReference type="Proteomes" id="UP000735302">
    <property type="component" value="Unassembled WGS sequence"/>
</dbReference>
<organism evidence="1 2">
    <name type="scientific">Plakobranchus ocellatus</name>
    <dbReference type="NCBI Taxonomy" id="259542"/>
    <lineage>
        <taxon>Eukaryota</taxon>
        <taxon>Metazoa</taxon>
        <taxon>Spiralia</taxon>
        <taxon>Lophotrochozoa</taxon>
        <taxon>Mollusca</taxon>
        <taxon>Gastropoda</taxon>
        <taxon>Heterobranchia</taxon>
        <taxon>Euthyneura</taxon>
        <taxon>Panpulmonata</taxon>
        <taxon>Sacoglossa</taxon>
        <taxon>Placobranchoidea</taxon>
        <taxon>Plakobranchidae</taxon>
        <taxon>Plakobranchus</taxon>
    </lineage>
</organism>
<gene>
    <name evidence="1" type="ORF">PoB_005602700</name>
</gene>
<evidence type="ECO:0000313" key="2">
    <source>
        <dbReference type="Proteomes" id="UP000735302"/>
    </source>
</evidence>
<accession>A0AAV4CE86</accession>
<proteinExistence type="predicted"/>
<reference evidence="1 2" key="1">
    <citation type="journal article" date="2021" name="Elife">
        <title>Chloroplast acquisition without the gene transfer in kleptoplastic sea slugs, Plakobranchus ocellatus.</title>
        <authorList>
            <person name="Maeda T."/>
            <person name="Takahashi S."/>
            <person name="Yoshida T."/>
            <person name="Shimamura S."/>
            <person name="Takaki Y."/>
            <person name="Nagai Y."/>
            <person name="Toyoda A."/>
            <person name="Suzuki Y."/>
            <person name="Arimoto A."/>
            <person name="Ishii H."/>
            <person name="Satoh N."/>
            <person name="Nishiyama T."/>
            <person name="Hasebe M."/>
            <person name="Maruyama T."/>
            <person name="Minagawa J."/>
            <person name="Obokata J."/>
            <person name="Shigenobu S."/>
        </authorList>
    </citation>
    <scope>NUCLEOTIDE SEQUENCE [LARGE SCALE GENOMIC DNA]</scope>
</reference>
<protein>
    <submittedName>
        <fullName evidence="1">Uncharacterized protein</fullName>
    </submittedName>
</protein>
<comment type="caution">
    <text evidence="1">The sequence shown here is derived from an EMBL/GenBank/DDBJ whole genome shotgun (WGS) entry which is preliminary data.</text>
</comment>